<dbReference type="AlphaFoldDB" id="A0AAV5KCY9"/>
<dbReference type="Proteomes" id="UP001054252">
    <property type="component" value="Unassembled WGS sequence"/>
</dbReference>
<proteinExistence type="predicted"/>
<evidence type="ECO:0000313" key="1">
    <source>
        <dbReference type="EMBL" id="GKV22467.1"/>
    </source>
</evidence>
<evidence type="ECO:0000313" key="2">
    <source>
        <dbReference type="Proteomes" id="UP001054252"/>
    </source>
</evidence>
<name>A0AAV5KCY9_9ROSI</name>
<accession>A0AAV5KCY9</accession>
<dbReference type="EMBL" id="BPVZ01000060">
    <property type="protein sequence ID" value="GKV22467.1"/>
    <property type="molecule type" value="Genomic_DNA"/>
</dbReference>
<organism evidence="1 2">
    <name type="scientific">Rubroshorea leprosula</name>
    <dbReference type="NCBI Taxonomy" id="152421"/>
    <lineage>
        <taxon>Eukaryota</taxon>
        <taxon>Viridiplantae</taxon>
        <taxon>Streptophyta</taxon>
        <taxon>Embryophyta</taxon>
        <taxon>Tracheophyta</taxon>
        <taxon>Spermatophyta</taxon>
        <taxon>Magnoliopsida</taxon>
        <taxon>eudicotyledons</taxon>
        <taxon>Gunneridae</taxon>
        <taxon>Pentapetalae</taxon>
        <taxon>rosids</taxon>
        <taxon>malvids</taxon>
        <taxon>Malvales</taxon>
        <taxon>Dipterocarpaceae</taxon>
        <taxon>Rubroshorea</taxon>
    </lineage>
</organism>
<gene>
    <name evidence="1" type="ORF">SLEP1_g32336</name>
</gene>
<protein>
    <submittedName>
        <fullName evidence="1">Uncharacterized protein</fullName>
    </submittedName>
</protein>
<comment type="caution">
    <text evidence="1">The sequence shown here is derived from an EMBL/GenBank/DDBJ whole genome shotgun (WGS) entry which is preliminary data.</text>
</comment>
<sequence length="36" mass="4098">MWHSPFVSVSVLGEAGLKDQKAVFPWKAALEFQKHQ</sequence>
<reference evidence="1 2" key="1">
    <citation type="journal article" date="2021" name="Commun. Biol.">
        <title>The genome of Shorea leprosula (Dipterocarpaceae) highlights the ecological relevance of drought in aseasonal tropical rainforests.</title>
        <authorList>
            <person name="Ng K.K.S."/>
            <person name="Kobayashi M.J."/>
            <person name="Fawcett J.A."/>
            <person name="Hatakeyama M."/>
            <person name="Paape T."/>
            <person name="Ng C.H."/>
            <person name="Ang C.C."/>
            <person name="Tnah L.H."/>
            <person name="Lee C.T."/>
            <person name="Nishiyama T."/>
            <person name="Sese J."/>
            <person name="O'Brien M.J."/>
            <person name="Copetti D."/>
            <person name="Mohd Noor M.I."/>
            <person name="Ong R.C."/>
            <person name="Putra M."/>
            <person name="Sireger I.Z."/>
            <person name="Indrioko S."/>
            <person name="Kosugi Y."/>
            <person name="Izuno A."/>
            <person name="Isagi Y."/>
            <person name="Lee S.L."/>
            <person name="Shimizu K.K."/>
        </authorList>
    </citation>
    <scope>NUCLEOTIDE SEQUENCE [LARGE SCALE GENOMIC DNA]</scope>
    <source>
        <strain evidence="1">214</strain>
    </source>
</reference>
<keyword evidence="2" id="KW-1185">Reference proteome</keyword>